<feature type="domain" description="YgjP-like metallopeptidase" evidence="1">
    <location>
        <begin position="107"/>
        <end position="213"/>
    </location>
</feature>
<gene>
    <name evidence="2" type="ORF">THMIRHAS_19520</name>
</gene>
<name>A0A6F8PWT1_9GAMM</name>
<keyword evidence="3" id="KW-1185">Reference proteome</keyword>
<accession>A0A6F8PWT1</accession>
<dbReference type="EMBL" id="AP021889">
    <property type="protein sequence ID" value="BBP46579.1"/>
    <property type="molecule type" value="Genomic_DNA"/>
</dbReference>
<dbReference type="Pfam" id="PF01863">
    <property type="entry name" value="YgjP-like"/>
    <property type="match status" value="1"/>
</dbReference>
<protein>
    <recommendedName>
        <fullName evidence="1">YgjP-like metallopeptidase domain-containing protein</fullName>
    </recommendedName>
</protein>
<dbReference type="PANTHER" id="PTHR30399">
    <property type="entry name" value="UNCHARACTERIZED PROTEIN YGJP"/>
    <property type="match status" value="1"/>
</dbReference>
<evidence type="ECO:0000313" key="3">
    <source>
        <dbReference type="Proteomes" id="UP000501726"/>
    </source>
</evidence>
<reference evidence="3" key="1">
    <citation type="submission" date="2019-11" db="EMBL/GenBank/DDBJ databases">
        <title>Isolation and characterization of two novel species in the genus Thiomicrorhabdus.</title>
        <authorList>
            <person name="Mochizuki J."/>
            <person name="Kojima H."/>
            <person name="Fukui M."/>
        </authorList>
    </citation>
    <scope>NUCLEOTIDE SEQUENCE [LARGE SCALE GENOMIC DNA]</scope>
    <source>
        <strain evidence="3">aks77</strain>
    </source>
</reference>
<sequence>MKKIRALNDYPQTWALQVDQCVLEIAIKYTRRRGSVALKYQNGNWVFYCPQNLAPQKIASLLKGYQADFEHLIVSQQLKSAPSNQIPSIATEFSWLGEMRSKLEFGDSLERVLIGEAQQYFTEKVPYYATQMRLQPKQIKVKSYQACWGNCYHQRGLLQFNWKLLQAPSWVVDYVIVHELAHLVHPNHSTDFWSLVHRHYPQTPQAKRYLKENGQRMMHLAIAE</sequence>
<dbReference type="CDD" id="cd07344">
    <property type="entry name" value="M48_yhfN_like"/>
    <property type="match status" value="1"/>
</dbReference>
<dbReference type="RefSeq" id="WP_173273351.1">
    <property type="nucleotide sequence ID" value="NZ_AP021889.1"/>
</dbReference>
<dbReference type="KEGG" id="tse:THMIRHAS_19520"/>
<evidence type="ECO:0000259" key="1">
    <source>
        <dbReference type="Pfam" id="PF01863"/>
    </source>
</evidence>
<dbReference type="Proteomes" id="UP000501726">
    <property type="component" value="Chromosome"/>
</dbReference>
<dbReference type="Gene3D" id="3.30.2010.10">
    <property type="entry name" value="Metalloproteases ('zincins'), catalytic domain"/>
    <property type="match status" value="1"/>
</dbReference>
<organism evidence="2 3">
    <name type="scientific">Thiosulfatimonas sediminis</name>
    <dbReference type="NCBI Taxonomy" id="2675054"/>
    <lineage>
        <taxon>Bacteria</taxon>
        <taxon>Pseudomonadati</taxon>
        <taxon>Pseudomonadota</taxon>
        <taxon>Gammaproteobacteria</taxon>
        <taxon>Thiotrichales</taxon>
        <taxon>Piscirickettsiaceae</taxon>
        <taxon>Thiosulfatimonas</taxon>
    </lineage>
</organism>
<dbReference type="AlphaFoldDB" id="A0A6F8PWT1"/>
<dbReference type="InterPro" id="IPR053136">
    <property type="entry name" value="UTP_pyrophosphatase-like"/>
</dbReference>
<proteinExistence type="predicted"/>
<dbReference type="PANTHER" id="PTHR30399:SF1">
    <property type="entry name" value="UTP PYROPHOSPHATASE"/>
    <property type="match status" value="1"/>
</dbReference>
<dbReference type="InterPro" id="IPR002725">
    <property type="entry name" value="YgjP-like_metallopeptidase"/>
</dbReference>
<evidence type="ECO:0000313" key="2">
    <source>
        <dbReference type="EMBL" id="BBP46579.1"/>
    </source>
</evidence>